<dbReference type="InterPro" id="IPR050266">
    <property type="entry name" value="AB_hydrolase_sf"/>
</dbReference>
<dbReference type="Proteomes" id="UP000494365">
    <property type="component" value="Unassembled WGS sequence"/>
</dbReference>
<evidence type="ECO:0000313" key="3">
    <source>
        <dbReference type="EMBL" id="CAB3788531.1"/>
    </source>
</evidence>
<reference evidence="3 4" key="1">
    <citation type="submission" date="2020-04" db="EMBL/GenBank/DDBJ databases">
        <authorList>
            <person name="De Canck E."/>
        </authorList>
    </citation>
    <scope>NUCLEOTIDE SEQUENCE [LARGE SCALE GENOMIC DNA]</scope>
    <source>
        <strain evidence="3 4">LMG 28614</strain>
    </source>
</reference>
<dbReference type="Gene3D" id="3.40.50.1820">
    <property type="entry name" value="alpha/beta hydrolase"/>
    <property type="match status" value="1"/>
</dbReference>
<sequence>MYAKPADTAAGLRERQQGRAARRRIVRCWPEVQARTPPEPGMSSAASFLQKISMSFRRYTLLALLSVCAWVVAPAVSSATAATPANGAAASSQASPVAAGAAADHAGPAYGPELQGFNYPAPVERFDFTSQGLPLQMAYMDVKPAHPNGRTAVLLHGKNFCGATWDATIHRLSDAGYRVIAPDQIGFCKSSKPEHYQYSFQQLARNTHALLESLGVSDVTMIGHSTGGMLAIRYALTYPHATQQLVLVNPIGLEDWKAKGVPSLSVDQWYERELKTSADGIRRYEQSTYYAGQWRADYEPWVQMLAGMYRGPGKQIVAWNSALLYDMIYTQPVVYELGQLSMPTLLLIGQKDVTAIGKDAAPAAVRAKIGHYPELGKAAAKAIPHATLVEFAGLGHAPQMQDPQAFHQALLEGMAAVSANH</sequence>
<keyword evidence="3" id="KW-0378">Hydrolase</keyword>
<evidence type="ECO:0000256" key="1">
    <source>
        <dbReference type="SAM" id="Phobius"/>
    </source>
</evidence>
<keyword evidence="1" id="KW-0812">Transmembrane</keyword>
<dbReference type="SUPFAM" id="SSF53474">
    <property type="entry name" value="alpha/beta-Hydrolases"/>
    <property type="match status" value="1"/>
</dbReference>
<accession>A0A6S7BIM4</accession>
<dbReference type="GO" id="GO:0047372">
    <property type="term" value="F:monoacylglycerol lipase activity"/>
    <property type="evidence" value="ECO:0007669"/>
    <property type="project" value="TreeGrafter"/>
</dbReference>
<dbReference type="EMBL" id="CADIKK010000011">
    <property type="protein sequence ID" value="CAB3788531.1"/>
    <property type="molecule type" value="Genomic_DNA"/>
</dbReference>
<dbReference type="InterPro" id="IPR000073">
    <property type="entry name" value="AB_hydrolase_1"/>
</dbReference>
<proteinExistence type="predicted"/>
<organism evidence="3 4">
    <name type="scientific">Paraburkholderia ultramafica</name>
    <dbReference type="NCBI Taxonomy" id="1544867"/>
    <lineage>
        <taxon>Bacteria</taxon>
        <taxon>Pseudomonadati</taxon>
        <taxon>Pseudomonadota</taxon>
        <taxon>Betaproteobacteria</taxon>
        <taxon>Burkholderiales</taxon>
        <taxon>Burkholderiaceae</taxon>
        <taxon>Paraburkholderia</taxon>
    </lineage>
</organism>
<protein>
    <submittedName>
        <fullName evidence="3">Aminoacrylate hydrolase RutD</fullName>
        <ecNumber evidence="3">3.5.1.-</ecNumber>
    </submittedName>
</protein>
<evidence type="ECO:0000313" key="4">
    <source>
        <dbReference type="Proteomes" id="UP000494365"/>
    </source>
</evidence>
<dbReference type="PANTHER" id="PTHR43798:SF33">
    <property type="entry name" value="HYDROLASE, PUTATIVE (AFU_ORTHOLOGUE AFUA_2G14860)-RELATED"/>
    <property type="match status" value="1"/>
</dbReference>
<feature type="transmembrane region" description="Helical" evidence="1">
    <location>
        <begin position="59"/>
        <end position="76"/>
    </location>
</feature>
<keyword evidence="4" id="KW-1185">Reference proteome</keyword>
<gene>
    <name evidence="3" type="primary">rutD_1</name>
    <name evidence="3" type="ORF">LMG28614_02708</name>
</gene>
<dbReference type="InterPro" id="IPR029058">
    <property type="entry name" value="AB_hydrolase_fold"/>
</dbReference>
<evidence type="ECO:0000259" key="2">
    <source>
        <dbReference type="Pfam" id="PF00561"/>
    </source>
</evidence>
<keyword evidence="1" id="KW-1133">Transmembrane helix</keyword>
<dbReference type="GO" id="GO:0016020">
    <property type="term" value="C:membrane"/>
    <property type="evidence" value="ECO:0007669"/>
    <property type="project" value="TreeGrafter"/>
</dbReference>
<keyword evidence="1" id="KW-0472">Membrane</keyword>
<dbReference type="PANTHER" id="PTHR43798">
    <property type="entry name" value="MONOACYLGLYCEROL LIPASE"/>
    <property type="match status" value="1"/>
</dbReference>
<feature type="domain" description="AB hydrolase-1" evidence="2">
    <location>
        <begin position="153"/>
        <end position="403"/>
    </location>
</feature>
<dbReference type="Pfam" id="PF00561">
    <property type="entry name" value="Abhydrolase_1"/>
    <property type="match status" value="1"/>
</dbReference>
<dbReference type="AlphaFoldDB" id="A0A6S7BIM4"/>
<name>A0A6S7BIM4_9BURK</name>
<dbReference type="EC" id="3.5.1.-" evidence="3"/>
<dbReference type="PRINTS" id="PR00111">
    <property type="entry name" value="ABHYDROLASE"/>
</dbReference>
<dbReference type="GO" id="GO:0046464">
    <property type="term" value="P:acylglycerol catabolic process"/>
    <property type="evidence" value="ECO:0007669"/>
    <property type="project" value="TreeGrafter"/>
</dbReference>